<dbReference type="NCBIfam" id="NF033546">
    <property type="entry name" value="transpos_IS21"/>
    <property type="match status" value="1"/>
</dbReference>
<dbReference type="AlphaFoldDB" id="A0A644ZTQ5"/>
<protein>
    <recommendedName>
        <fullName evidence="1">Transposase for insertion sequence element IS21-like C-terminal domain-containing protein</fullName>
    </recommendedName>
</protein>
<dbReference type="PANTHER" id="PTHR35004">
    <property type="entry name" value="TRANSPOSASE RV3428C-RELATED"/>
    <property type="match status" value="1"/>
</dbReference>
<reference evidence="2" key="1">
    <citation type="submission" date="2019-08" db="EMBL/GenBank/DDBJ databases">
        <authorList>
            <person name="Kucharzyk K."/>
            <person name="Murdoch R.W."/>
            <person name="Higgins S."/>
            <person name="Loffler F."/>
        </authorList>
    </citation>
    <scope>NUCLEOTIDE SEQUENCE</scope>
</reference>
<sequence>MIRMAQINTIKDLYENEDLSLREIARRTDLSFQTVQKYAYQENWSLDNLPDIEPKRYPVLEGYIPIINEWLEGDRKIPRKQRHTVKRIYDRLRDEKGFRGSYSSVKKYVRKKKYVMKAASEGYLPLAQPSGNGQVDFGAFLYYDAHQAEQTGYALTISFPHSNNGFTQAFPSQNQECLLTGMQRIFEHIGGIPPRLRFDNMTTAVAQVLHGTERVLADGFNRFMLHYRFQADFCNPRSGNEKGNVENKVGYSRRNAFVPVPTITSFEAFNESLWAWCEKDADRPHYKHKVSIQELWTEDQASLLRLPEYPFPVFRYESMSVNKYGFAVIDTNKYGLAPALFGETVQAKVFFDHVEFYHDHQPVGKYRRSYGTNEEIYDWTQYVSTLCKKPGAIEHTRFFHQMPQQWQQHLQQSQGKDRKNALRLLSEIVQDGNSALCEDVLEFAGENGRTDADSIRQCYYIIAKKEYRPEPLKLLSHAPTLNYNPNLSAYDGLTGGEQHG</sequence>
<evidence type="ECO:0000259" key="1">
    <source>
        <dbReference type="Pfam" id="PF22483"/>
    </source>
</evidence>
<organism evidence="2">
    <name type="scientific">bioreactor metagenome</name>
    <dbReference type="NCBI Taxonomy" id="1076179"/>
    <lineage>
        <taxon>unclassified sequences</taxon>
        <taxon>metagenomes</taxon>
        <taxon>ecological metagenomes</taxon>
    </lineage>
</organism>
<dbReference type="InterPro" id="IPR054353">
    <property type="entry name" value="IstA-like_C"/>
</dbReference>
<name>A0A644ZTQ5_9ZZZZ</name>
<accession>A0A644ZTQ5</accession>
<dbReference type="Pfam" id="PF22483">
    <property type="entry name" value="Mu-transpos_C_2"/>
    <property type="match status" value="1"/>
</dbReference>
<evidence type="ECO:0000313" key="2">
    <source>
        <dbReference type="EMBL" id="MPM42023.1"/>
    </source>
</evidence>
<proteinExistence type="predicted"/>
<dbReference type="PANTHER" id="PTHR35004:SF7">
    <property type="entry name" value="INTEGRASE PROTEIN"/>
    <property type="match status" value="1"/>
</dbReference>
<dbReference type="EMBL" id="VSSQ01009576">
    <property type="protein sequence ID" value="MPM42023.1"/>
    <property type="molecule type" value="Genomic_DNA"/>
</dbReference>
<feature type="domain" description="Transposase for insertion sequence element IS21-like C-terminal" evidence="1">
    <location>
        <begin position="306"/>
        <end position="378"/>
    </location>
</feature>
<gene>
    <name evidence="2" type="ORF">SDC9_88685</name>
</gene>
<comment type="caution">
    <text evidence="2">The sequence shown here is derived from an EMBL/GenBank/DDBJ whole genome shotgun (WGS) entry which is preliminary data.</text>
</comment>